<accession>S8FIB3</accession>
<evidence type="ECO:0000256" key="7">
    <source>
        <dbReference type="ARBA" id="ARBA00037982"/>
    </source>
</evidence>
<evidence type="ECO:0000256" key="8">
    <source>
        <dbReference type="ARBA" id="ARBA00047899"/>
    </source>
</evidence>
<dbReference type="OrthoDB" id="341578at2759"/>
<dbReference type="CDD" id="cd23823">
    <property type="entry name" value="RWD_GCN2"/>
    <property type="match status" value="1"/>
</dbReference>
<dbReference type="GO" id="GO:1990625">
    <property type="term" value="P:negative regulation of cytoplasmic translational initiation in response to stress"/>
    <property type="evidence" value="ECO:0007669"/>
    <property type="project" value="TreeGrafter"/>
</dbReference>
<feature type="region of interest" description="Disordered" evidence="13">
    <location>
        <begin position="640"/>
        <end position="719"/>
    </location>
</feature>
<dbReference type="InterPro" id="IPR011009">
    <property type="entry name" value="Kinase-like_dom_sf"/>
</dbReference>
<keyword evidence="17" id="KW-1185">Reference proteome</keyword>
<dbReference type="GO" id="GO:0004694">
    <property type="term" value="F:eukaryotic translation initiation factor 2alpha kinase activity"/>
    <property type="evidence" value="ECO:0007669"/>
    <property type="project" value="InterPro"/>
</dbReference>
<feature type="compositionally biased region" description="Basic and acidic residues" evidence="13">
    <location>
        <begin position="666"/>
        <end position="680"/>
    </location>
</feature>
<dbReference type="PROSITE" id="PS00107">
    <property type="entry name" value="PROTEIN_KINASE_ATP"/>
    <property type="match status" value="1"/>
</dbReference>
<evidence type="ECO:0000256" key="3">
    <source>
        <dbReference type="ARBA" id="ARBA00022679"/>
    </source>
</evidence>
<dbReference type="SMART" id="SM00220">
    <property type="entry name" value="S_TKc"/>
    <property type="match status" value="1"/>
</dbReference>
<dbReference type="Gene3D" id="3.30.200.20">
    <property type="entry name" value="Phosphorylase Kinase, domain 1"/>
    <property type="match status" value="1"/>
</dbReference>
<dbReference type="InterPro" id="IPR024435">
    <property type="entry name" value="HisRS-related_dom"/>
</dbReference>
<evidence type="ECO:0000256" key="10">
    <source>
        <dbReference type="PIRSR" id="PIRSR000660-1"/>
    </source>
</evidence>
<dbReference type="InterPro" id="IPR017441">
    <property type="entry name" value="Protein_kinase_ATP_BS"/>
</dbReference>
<feature type="domain" description="Protein kinase" evidence="14">
    <location>
        <begin position="242"/>
        <end position="523"/>
    </location>
</feature>
<dbReference type="SUPFAM" id="SSF56112">
    <property type="entry name" value="Protein kinase-like (PK-like)"/>
    <property type="match status" value="2"/>
</dbReference>
<dbReference type="InterPro" id="IPR045864">
    <property type="entry name" value="aa-tRNA-synth_II/BPL/LPL"/>
</dbReference>
<dbReference type="eggNOG" id="KOG1035">
    <property type="taxonomic scope" value="Eukaryota"/>
</dbReference>
<keyword evidence="2" id="KW-0723">Serine/threonine-protein kinase</keyword>
<dbReference type="HOGENOM" id="CLU_001222_2_0_1"/>
<feature type="binding site" evidence="11">
    <location>
        <begin position="577"/>
        <end position="585"/>
    </location>
    <ligand>
        <name>ATP</name>
        <dbReference type="ChEBI" id="CHEBI:30616"/>
    </ligand>
</feature>
<dbReference type="PANTHER" id="PTHR11042:SF136">
    <property type="entry name" value="EIF-2-ALPHA KINASE GCN2"/>
    <property type="match status" value="1"/>
</dbReference>
<dbReference type="Pfam" id="PF00069">
    <property type="entry name" value="Pkinase"/>
    <property type="match status" value="3"/>
</dbReference>
<keyword evidence="5" id="KW-0418">Kinase</keyword>
<feature type="binding site" evidence="12">
    <location>
        <position position="601"/>
    </location>
    <ligand>
        <name>ATP</name>
        <dbReference type="ChEBI" id="CHEBI:30616"/>
    </ligand>
</feature>
<feature type="region of interest" description="Disordered" evidence="13">
    <location>
        <begin position="150"/>
        <end position="172"/>
    </location>
</feature>
<dbReference type="InterPro" id="IPR008271">
    <property type="entry name" value="Ser/Thr_kinase_AS"/>
</dbReference>
<dbReference type="GO" id="GO:0005524">
    <property type="term" value="F:ATP binding"/>
    <property type="evidence" value="ECO:0007669"/>
    <property type="project" value="UniProtKB-UniRule"/>
</dbReference>
<feature type="binding site" evidence="11">
    <location>
        <position position="600"/>
    </location>
    <ligand>
        <name>ATP</name>
        <dbReference type="ChEBI" id="CHEBI:30616"/>
    </ligand>
</feature>
<dbReference type="InterPro" id="IPR000719">
    <property type="entry name" value="Prot_kinase_dom"/>
</dbReference>
<sequence>MESQEERQQLEITALKSIYDNDFIDCPPKAWKVRPQLNLWQGAPRLPEFIIKVSHPEPEHTDKIYFHLYTKFPKTYPAIAYPIFTIQKPIRGLQANDITKLSNAIHAEAQKQKGSEMVFQIVTFAQDWIASNVKPPVEVVGSLATEMNRRAQEKEMEKKQKEEAQAEQEEERINQLAQEYEEEAGAYRQRLERERQQQEEKERQQQARKRASSDATEVPSDDPTPTESFAQEIEWQGVRFTKVKLFHPKQECLGTVYQADPVYTDDAQRKTLPLELLSITFLAQYYSTSQGTKKLKQLESEIQRLTTIRHPNVLSTLAVKLILPSSGTPKLVILNEQRPAVTLQDVLEDCDWLREERATDYLIQILSGLQAIHSRELVHRGLSINHIGLAPREEGGQAKMVKIFKAAYHVRLLDLHRSDPFGFNMDPKAEEAPVPEGWLPHEAVESPLVYTRCRDIHSVGVILLQMLMGSDVMERFPDVHTALRNSSISPHLQQQAVDMLTQSKKHPISSGSLLANMQGRPVSPVTVRRTARTPGPKTPMWHPNINGSPETDYFLVPPPRAKHSSRWKEDWEELELLGRGAFGSVVKARNKIDSRIYAVKKIRLRASQSDNKIFREVNALSRLNHRFIVRYYTTWVETSEPASTAASSESDRDTETADGDTSVPDSRSRGSDADPFHVDLDDLGSSSRHSFPSIHFTRSGSADPEKGSESASSAESDGNGAFNGLFSSGPIIRLPEYVERQTLKERIAEGLSEEDAWRLFQQIVDALVHMSSLGILHRDIKLTNIFIGTPVSDGKGDCKVGDFGLATSSLAAVDPSDVTAPIVQDADMTLDVGTRLYIAPEVMSSKGGPRDHTKADIYSLGIVFFEMNYTFSTGAERIAVLEDLRKPGIYFPGDWQPHHARQRQIITWLLQHNPHDRPSALELSQSSLLPPRMEDEYLKGALKMMTKRDSPHLQAVLSSLFNQPSKPVRGFLYDTQAETPDHVTLYGKVIDCLVGIFRLHGAVNMEPPLLMPITNIEEERNRAVYVDRHGEIVGLPNNVLLPFARLAAREERKRIKRFHIGDVYRPNVVPGHPRVAKAAVFDIITPDLVVGPAAATGEALSIVHDCLNNFANVGQNFEIHISHSQILDVVLDRVPSDARGAVMDILAQTKSSQSQKRSMLLRKGVPRSVVDELELLSDVDDDIDELVARLEKIAPTLVSVLAPYINTIKSTISFATASGVTRPILFNPLMTSNWLQYFKDGVCFQVVRRNKWSDILAAGGRYDNLITRLSPPKPKSEAVCAVAVQIILDKIAGALAAFQSASVMTLLKEHRSFGYWSPRRCDVYVVSYQTGYLADRLEVAAMLWQHNISTDVIYDSSIADGDTEDHLEMCYREGILFVVYPRPKTGRRADQHAFKVKSVLRGSEYEVPRHELVPFLQQLLLEQKKVDASISGVPAVAESLPVTNGTKEPAGRSDVQLILPSDTKKRAKHTKQMFLDRAFEAALGVKQAANSGMPTLAIDLPAYAFEELSKNANWVTDEEVWKAITAPLPAQYGAYTNQIREAISRKKADGQKYILLFAVKDERVSLLTLS</sequence>
<comment type="catalytic activity">
    <reaction evidence="9">
        <text>L-seryl-[protein] + ATP = O-phospho-L-seryl-[protein] + ADP + H(+)</text>
        <dbReference type="Rhea" id="RHEA:17989"/>
        <dbReference type="Rhea" id="RHEA-COMP:9863"/>
        <dbReference type="Rhea" id="RHEA-COMP:11604"/>
        <dbReference type="ChEBI" id="CHEBI:15378"/>
        <dbReference type="ChEBI" id="CHEBI:29999"/>
        <dbReference type="ChEBI" id="CHEBI:30616"/>
        <dbReference type="ChEBI" id="CHEBI:83421"/>
        <dbReference type="ChEBI" id="CHEBI:456216"/>
        <dbReference type="EC" id="2.7.11.1"/>
    </reaction>
</comment>
<evidence type="ECO:0000256" key="4">
    <source>
        <dbReference type="ARBA" id="ARBA00022741"/>
    </source>
</evidence>
<evidence type="ECO:0000256" key="6">
    <source>
        <dbReference type="ARBA" id="ARBA00022840"/>
    </source>
</evidence>
<dbReference type="InterPro" id="IPR041715">
    <property type="entry name" value="HisRS-like_core"/>
</dbReference>
<dbReference type="GO" id="GO:0000077">
    <property type="term" value="P:DNA damage checkpoint signaling"/>
    <property type="evidence" value="ECO:0007669"/>
    <property type="project" value="InterPro"/>
</dbReference>
<organism evidence="16 17">
    <name type="scientific">Fomitopsis schrenkii</name>
    <name type="common">Brown rot fungus</name>
    <dbReference type="NCBI Taxonomy" id="2126942"/>
    <lineage>
        <taxon>Eukaryota</taxon>
        <taxon>Fungi</taxon>
        <taxon>Dikarya</taxon>
        <taxon>Basidiomycota</taxon>
        <taxon>Agaricomycotina</taxon>
        <taxon>Agaricomycetes</taxon>
        <taxon>Polyporales</taxon>
        <taxon>Fomitopsis</taxon>
    </lineage>
</organism>
<name>S8FIB3_FOMSC</name>
<evidence type="ECO:0000256" key="11">
    <source>
        <dbReference type="PIRSR" id="PIRSR000660-2"/>
    </source>
</evidence>
<evidence type="ECO:0000256" key="13">
    <source>
        <dbReference type="SAM" id="MobiDB-lite"/>
    </source>
</evidence>
<evidence type="ECO:0000256" key="5">
    <source>
        <dbReference type="ARBA" id="ARBA00022777"/>
    </source>
</evidence>
<feature type="active site" description="Proton acceptor" evidence="10">
    <location>
        <position position="779"/>
    </location>
</feature>
<keyword evidence="4 11" id="KW-0547">Nucleotide-binding</keyword>
<dbReference type="Gene3D" id="3.40.50.800">
    <property type="entry name" value="Anticodon-binding domain"/>
    <property type="match status" value="1"/>
</dbReference>
<dbReference type="PANTHER" id="PTHR11042">
    <property type="entry name" value="EUKARYOTIC TRANSLATION INITIATION FACTOR 2-ALPHA KINASE EIF2-ALPHA KINASE -RELATED"/>
    <property type="match status" value="1"/>
</dbReference>
<dbReference type="InterPro" id="IPR016255">
    <property type="entry name" value="Gcn2"/>
</dbReference>
<dbReference type="Pfam" id="PF12745">
    <property type="entry name" value="HGTP_anticodon2"/>
    <property type="match status" value="1"/>
</dbReference>
<evidence type="ECO:0000256" key="1">
    <source>
        <dbReference type="ARBA" id="ARBA00012513"/>
    </source>
</evidence>
<dbReference type="SUPFAM" id="SSF55681">
    <property type="entry name" value="Class II aaRS and biotin synthetases"/>
    <property type="match status" value="1"/>
</dbReference>
<comment type="similarity">
    <text evidence="7">Belongs to the protein kinase superfamily. Ser/Thr protein kinase family. GCN2 subfamily.</text>
</comment>
<dbReference type="InterPro" id="IPR036621">
    <property type="entry name" value="Anticodon-bd_dom_sf"/>
</dbReference>
<dbReference type="InterPro" id="IPR050339">
    <property type="entry name" value="CC_SR_Kinase"/>
</dbReference>
<dbReference type="InterPro" id="IPR016135">
    <property type="entry name" value="UBQ-conjugating_enzyme/RWD"/>
</dbReference>
<dbReference type="GO" id="GO:0005634">
    <property type="term" value="C:nucleus"/>
    <property type="evidence" value="ECO:0007669"/>
    <property type="project" value="TreeGrafter"/>
</dbReference>
<dbReference type="GO" id="GO:0005829">
    <property type="term" value="C:cytosol"/>
    <property type="evidence" value="ECO:0007669"/>
    <property type="project" value="TreeGrafter"/>
</dbReference>
<protein>
    <recommendedName>
        <fullName evidence="1">non-specific serine/threonine protein kinase</fullName>
        <ecNumber evidence="1">2.7.11.1</ecNumber>
    </recommendedName>
</protein>
<dbReference type="EMBL" id="KE504168">
    <property type="protein sequence ID" value="EPS98129.1"/>
    <property type="molecule type" value="Genomic_DNA"/>
</dbReference>
<dbReference type="SMART" id="SM00591">
    <property type="entry name" value="RWD"/>
    <property type="match status" value="1"/>
</dbReference>
<dbReference type="PIRSF" id="PIRSF000660">
    <property type="entry name" value="Ser/Thr_PK_GCN2"/>
    <property type="match status" value="1"/>
</dbReference>
<dbReference type="Pfam" id="PF13393">
    <property type="entry name" value="tRNA-synt_His"/>
    <property type="match status" value="1"/>
</dbReference>
<dbReference type="InterPro" id="IPR006575">
    <property type="entry name" value="RWD_dom"/>
</dbReference>
<evidence type="ECO:0000259" key="15">
    <source>
        <dbReference type="PROSITE" id="PS50908"/>
    </source>
</evidence>
<dbReference type="EC" id="2.7.11.1" evidence="1"/>
<feature type="region of interest" description="Disordered" evidence="13">
    <location>
        <begin position="191"/>
        <end position="227"/>
    </location>
</feature>
<dbReference type="CDD" id="cd14046">
    <property type="entry name" value="STKc_EIF2AK4_GCN2_rpt2"/>
    <property type="match status" value="1"/>
</dbReference>
<dbReference type="InParanoid" id="S8FIB3"/>
<dbReference type="PROSITE" id="PS00108">
    <property type="entry name" value="PROTEIN_KINASE_ST"/>
    <property type="match status" value="1"/>
</dbReference>
<dbReference type="PROSITE" id="PS50011">
    <property type="entry name" value="PROTEIN_KINASE_DOM"/>
    <property type="match status" value="2"/>
</dbReference>
<evidence type="ECO:0000256" key="9">
    <source>
        <dbReference type="ARBA" id="ARBA00048679"/>
    </source>
</evidence>
<dbReference type="PROSITE" id="PS50908">
    <property type="entry name" value="RWD"/>
    <property type="match status" value="1"/>
</dbReference>
<feature type="compositionally biased region" description="Basic and acidic residues" evidence="13">
    <location>
        <begin position="150"/>
        <end position="164"/>
    </location>
</feature>
<feature type="domain" description="RWD" evidence="15">
    <location>
        <begin position="10"/>
        <end position="132"/>
    </location>
</feature>
<feature type="domain" description="Protein kinase" evidence="14">
    <location>
        <begin position="571"/>
        <end position="929"/>
    </location>
</feature>
<dbReference type="Proteomes" id="UP000015241">
    <property type="component" value="Unassembled WGS sequence"/>
</dbReference>
<dbReference type="SUPFAM" id="SSF54495">
    <property type="entry name" value="UBC-like"/>
    <property type="match status" value="1"/>
</dbReference>
<evidence type="ECO:0000256" key="12">
    <source>
        <dbReference type="PROSITE-ProRule" id="PRU10141"/>
    </source>
</evidence>
<reference evidence="16 17" key="1">
    <citation type="journal article" date="2012" name="Science">
        <title>The Paleozoic origin of enzymatic lignin decomposition reconstructed from 31 fungal genomes.</title>
        <authorList>
            <person name="Floudas D."/>
            <person name="Binder M."/>
            <person name="Riley R."/>
            <person name="Barry K."/>
            <person name="Blanchette R.A."/>
            <person name="Henrissat B."/>
            <person name="Martinez A.T."/>
            <person name="Otillar R."/>
            <person name="Spatafora J.W."/>
            <person name="Yadav J.S."/>
            <person name="Aerts A."/>
            <person name="Benoit I."/>
            <person name="Boyd A."/>
            <person name="Carlson A."/>
            <person name="Copeland A."/>
            <person name="Coutinho P.M."/>
            <person name="de Vries R.P."/>
            <person name="Ferreira P."/>
            <person name="Findley K."/>
            <person name="Foster B."/>
            <person name="Gaskell J."/>
            <person name="Glotzer D."/>
            <person name="Gorecki P."/>
            <person name="Heitman J."/>
            <person name="Hesse C."/>
            <person name="Hori C."/>
            <person name="Igarashi K."/>
            <person name="Jurgens J.A."/>
            <person name="Kallen N."/>
            <person name="Kersten P."/>
            <person name="Kohler A."/>
            <person name="Kuees U."/>
            <person name="Kumar T.K.A."/>
            <person name="Kuo A."/>
            <person name="LaButti K."/>
            <person name="Larrondo L.F."/>
            <person name="Lindquist E."/>
            <person name="Ling A."/>
            <person name="Lombard V."/>
            <person name="Lucas S."/>
            <person name="Lundell T."/>
            <person name="Martin R."/>
            <person name="McLaughlin D.J."/>
            <person name="Morgenstern I."/>
            <person name="Morin E."/>
            <person name="Murat C."/>
            <person name="Nagy L.G."/>
            <person name="Nolan M."/>
            <person name="Ohm R.A."/>
            <person name="Patyshakuliyeva A."/>
            <person name="Rokas A."/>
            <person name="Ruiz-Duenas F.J."/>
            <person name="Sabat G."/>
            <person name="Salamov A."/>
            <person name="Samejima M."/>
            <person name="Schmutz J."/>
            <person name="Slot J.C."/>
            <person name="St John F."/>
            <person name="Stenlid J."/>
            <person name="Sun H."/>
            <person name="Sun S."/>
            <person name="Syed K."/>
            <person name="Tsang A."/>
            <person name="Wiebenga A."/>
            <person name="Young D."/>
            <person name="Pisabarro A."/>
            <person name="Eastwood D.C."/>
            <person name="Martin F."/>
            <person name="Cullen D."/>
            <person name="Grigoriev I.V."/>
            <person name="Hibbett D.S."/>
        </authorList>
    </citation>
    <scope>NUCLEOTIDE SEQUENCE</scope>
    <source>
        <strain evidence="17">FP-58527</strain>
    </source>
</reference>
<dbReference type="Pfam" id="PF05773">
    <property type="entry name" value="RWD"/>
    <property type="match status" value="1"/>
</dbReference>
<evidence type="ECO:0000313" key="17">
    <source>
        <dbReference type="Proteomes" id="UP000015241"/>
    </source>
</evidence>
<keyword evidence="3" id="KW-0808">Transferase</keyword>
<feature type="compositionally biased region" description="Basic and acidic residues" evidence="13">
    <location>
        <begin position="191"/>
        <end position="205"/>
    </location>
</feature>
<feature type="region of interest" description="Disordered" evidence="13">
    <location>
        <begin position="509"/>
        <end position="544"/>
    </location>
</feature>
<evidence type="ECO:0000259" key="14">
    <source>
        <dbReference type="PROSITE" id="PS50011"/>
    </source>
</evidence>
<evidence type="ECO:0000313" key="16">
    <source>
        <dbReference type="EMBL" id="EPS98129.1"/>
    </source>
</evidence>
<dbReference type="Gene3D" id="3.10.110.10">
    <property type="entry name" value="Ubiquitin Conjugating Enzyme"/>
    <property type="match status" value="1"/>
</dbReference>
<keyword evidence="6 11" id="KW-0067">ATP-binding</keyword>
<dbReference type="STRING" id="743788.S8FIB3"/>
<gene>
    <name evidence="16" type="ORF">FOMPIDRAFT_39862</name>
</gene>
<dbReference type="Gene3D" id="3.30.930.10">
    <property type="entry name" value="Bira Bifunctional Protein, Domain 2"/>
    <property type="match status" value="1"/>
</dbReference>
<dbReference type="Gene3D" id="1.10.510.10">
    <property type="entry name" value="Transferase(Phosphotransferase) domain 1"/>
    <property type="match status" value="2"/>
</dbReference>
<proteinExistence type="inferred from homology"/>
<comment type="catalytic activity">
    <reaction evidence="8">
        <text>L-threonyl-[protein] + ATP = O-phospho-L-threonyl-[protein] + ADP + H(+)</text>
        <dbReference type="Rhea" id="RHEA:46608"/>
        <dbReference type="Rhea" id="RHEA-COMP:11060"/>
        <dbReference type="Rhea" id="RHEA-COMP:11605"/>
        <dbReference type="ChEBI" id="CHEBI:15378"/>
        <dbReference type="ChEBI" id="CHEBI:30013"/>
        <dbReference type="ChEBI" id="CHEBI:30616"/>
        <dbReference type="ChEBI" id="CHEBI:61977"/>
        <dbReference type="ChEBI" id="CHEBI:456216"/>
        <dbReference type="EC" id="2.7.11.1"/>
    </reaction>
</comment>
<evidence type="ECO:0000256" key="2">
    <source>
        <dbReference type="ARBA" id="ARBA00022527"/>
    </source>
</evidence>
<feature type="compositionally biased region" description="Polar residues" evidence="13">
    <location>
        <begin position="684"/>
        <end position="700"/>
    </location>
</feature>
<dbReference type="FunCoup" id="S8FIB3">
    <property type="interactions" value="603"/>
</dbReference>